<reference evidence="1" key="1">
    <citation type="submission" date="2023-10" db="EMBL/GenBank/DDBJ databases">
        <authorList>
            <person name="Chen Y."/>
            <person name="Shah S."/>
            <person name="Dougan E. K."/>
            <person name="Thang M."/>
            <person name="Chan C."/>
        </authorList>
    </citation>
    <scope>NUCLEOTIDE SEQUENCE [LARGE SCALE GENOMIC DNA]</scope>
</reference>
<proteinExistence type="predicted"/>
<feature type="non-terminal residue" evidence="1">
    <location>
        <position position="1"/>
    </location>
</feature>
<keyword evidence="2" id="KW-1185">Reference proteome</keyword>
<sequence length="229" mass="25396">ANDGPGKDGAASTTAKAKTLLRSRMCHDFVTDSLWMLYEKGVTLGAQEPILRDHIIMYAEEATAIGTLPDSGRKVRQWLRYLRCLQLFLEEIKQQFTAAREALMVNWRRFFAPVFRTRLGLSVFLHDASSDYEVKLVPPFLNYCYLPLAMPPEVHDPMGAMKLCALGMEANVTNITVPLPWGAALSMEEHLDQEYVGPAFVLVVLAAVIAPLTSSRGAAAEVAAKKKKQ</sequence>
<gene>
    <name evidence="1" type="ORF">PCOR1329_LOCUS30472</name>
</gene>
<dbReference type="Proteomes" id="UP001189429">
    <property type="component" value="Unassembled WGS sequence"/>
</dbReference>
<comment type="caution">
    <text evidence="1">The sequence shown here is derived from an EMBL/GenBank/DDBJ whole genome shotgun (WGS) entry which is preliminary data.</text>
</comment>
<organism evidence="1 2">
    <name type="scientific">Prorocentrum cordatum</name>
    <dbReference type="NCBI Taxonomy" id="2364126"/>
    <lineage>
        <taxon>Eukaryota</taxon>
        <taxon>Sar</taxon>
        <taxon>Alveolata</taxon>
        <taxon>Dinophyceae</taxon>
        <taxon>Prorocentrales</taxon>
        <taxon>Prorocentraceae</taxon>
        <taxon>Prorocentrum</taxon>
    </lineage>
</organism>
<evidence type="ECO:0000313" key="1">
    <source>
        <dbReference type="EMBL" id="CAK0832462.1"/>
    </source>
</evidence>
<dbReference type="EMBL" id="CAUYUJ010011714">
    <property type="protein sequence ID" value="CAK0832462.1"/>
    <property type="molecule type" value="Genomic_DNA"/>
</dbReference>
<evidence type="ECO:0000313" key="2">
    <source>
        <dbReference type="Proteomes" id="UP001189429"/>
    </source>
</evidence>
<protein>
    <submittedName>
        <fullName evidence="1">Uncharacterized protein</fullName>
    </submittedName>
</protein>
<accession>A0ABN9SKZ1</accession>
<name>A0ABN9SKZ1_9DINO</name>